<proteinExistence type="predicted"/>
<dbReference type="OrthoDB" id="3240817at2759"/>
<evidence type="ECO:0008006" key="3">
    <source>
        <dbReference type="Google" id="ProtNLM"/>
    </source>
</evidence>
<dbReference type="AlphaFoldDB" id="A0A0H2QZZ4"/>
<dbReference type="Proteomes" id="UP000053477">
    <property type="component" value="Unassembled WGS sequence"/>
</dbReference>
<dbReference type="STRING" id="27342.A0A0H2QZZ4"/>
<gene>
    <name evidence="1" type="ORF">SCHPADRAFT_989503</name>
</gene>
<name>A0A0H2QZZ4_9AGAM</name>
<evidence type="ECO:0000313" key="2">
    <source>
        <dbReference type="Proteomes" id="UP000053477"/>
    </source>
</evidence>
<organism evidence="1 2">
    <name type="scientific">Schizopora paradoxa</name>
    <dbReference type="NCBI Taxonomy" id="27342"/>
    <lineage>
        <taxon>Eukaryota</taxon>
        <taxon>Fungi</taxon>
        <taxon>Dikarya</taxon>
        <taxon>Basidiomycota</taxon>
        <taxon>Agaricomycotina</taxon>
        <taxon>Agaricomycetes</taxon>
        <taxon>Hymenochaetales</taxon>
        <taxon>Schizoporaceae</taxon>
        <taxon>Schizopora</taxon>
    </lineage>
</organism>
<accession>A0A0H2QZZ4</accession>
<protein>
    <recommendedName>
        <fullName evidence="3">Reverse transcriptase domain-containing protein</fullName>
    </recommendedName>
</protein>
<dbReference type="InParanoid" id="A0A0H2QZZ4"/>
<feature type="non-terminal residue" evidence="1">
    <location>
        <position position="1"/>
    </location>
</feature>
<dbReference type="EMBL" id="KQ086494">
    <property type="protein sequence ID" value="KLO04582.1"/>
    <property type="molecule type" value="Genomic_DNA"/>
</dbReference>
<reference evidence="1 2" key="1">
    <citation type="submission" date="2015-04" db="EMBL/GenBank/DDBJ databases">
        <title>Complete genome sequence of Schizopora paradoxa KUC8140, a cosmopolitan wood degrader in East Asia.</title>
        <authorList>
            <consortium name="DOE Joint Genome Institute"/>
            <person name="Min B."/>
            <person name="Park H."/>
            <person name="Jang Y."/>
            <person name="Kim J.-J."/>
            <person name="Kim K.H."/>
            <person name="Pangilinan J."/>
            <person name="Lipzen A."/>
            <person name="Riley R."/>
            <person name="Grigoriev I.V."/>
            <person name="Spatafora J.W."/>
            <person name="Choi I.-G."/>
        </authorList>
    </citation>
    <scope>NUCLEOTIDE SEQUENCE [LARGE SCALE GENOMIC DNA]</scope>
    <source>
        <strain evidence="1 2">KUC8140</strain>
    </source>
</reference>
<sequence>IQYSVKFNGLQSDDFQSNIGILAGDPASPHLWNIFLSDFKTSPHPHDPKLNNIPIPHLEQADDMALLSKSLHGLQIKMHELHHWCGVNFLLINIIKSLAVAVNSPTPSVKLKMGDACIKWTNEYCYIGTVFSAQKHNSFDTHYQTQAKKARNAANVILGLQTHVGAIAPAHGRTLYFARIDPYLTFGCEVCIDLRNSNLAMLQKVQNTFLRAILRLNPKSITAVLFSETNIMPIAYRRLYLALKFLAYLLSLPHSHYARIALDDSMALHSQHHKSWYSDLLQALQKIPLSEPLVLPPNPQSWSSQTASDLAKNLCTLCDKYLLSCLQHLRSRLPLLQGRTDKIDRNVYAPKGLLFRHYLHVDIYDH</sequence>
<keyword evidence="2" id="KW-1185">Reference proteome</keyword>
<evidence type="ECO:0000313" key="1">
    <source>
        <dbReference type="EMBL" id="KLO04582.1"/>
    </source>
</evidence>